<dbReference type="RefSeq" id="WP_133990021.1">
    <property type="nucleotide sequence ID" value="NZ_SODV01000001.1"/>
</dbReference>
<proteinExistence type="predicted"/>
<comment type="caution">
    <text evidence="1">The sequence shown here is derived from an EMBL/GenBank/DDBJ whole genome shotgun (WGS) entry which is preliminary data.</text>
</comment>
<accession>A0A4R8DNU4</accession>
<organism evidence="1 2">
    <name type="scientific">Dinghuibacter silviterrae</name>
    <dbReference type="NCBI Taxonomy" id="1539049"/>
    <lineage>
        <taxon>Bacteria</taxon>
        <taxon>Pseudomonadati</taxon>
        <taxon>Bacteroidota</taxon>
        <taxon>Chitinophagia</taxon>
        <taxon>Chitinophagales</taxon>
        <taxon>Chitinophagaceae</taxon>
        <taxon>Dinghuibacter</taxon>
    </lineage>
</organism>
<dbReference type="OrthoDB" id="676945at2"/>
<dbReference type="Proteomes" id="UP000294498">
    <property type="component" value="Unassembled WGS sequence"/>
</dbReference>
<name>A0A4R8DNU4_9BACT</name>
<evidence type="ECO:0008006" key="3">
    <source>
        <dbReference type="Google" id="ProtNLM"/>
    </source>
</evidence>
<dbReference type="AlphaFoldDB" id="A0A4R8DNU4"/>
<dbReference type="EMBL" id="SODV01000001">
    <property type="protein sequence ID" value="TDW99377.1"/>
    <property type="molecule type" value="Genomic_DNA"/>
</dbReference>
<evidence type="ECO:0000313" key="1">
    <source>
        <dbReference type="EMBL" id="TDW99377.1"/>
    </source>
</evidence>
<gene>
    <name evidence="1" type="ORF">EDB95_0387</name>
</gene>
<protein>
    <recommendedName>
        <fullName evidence="3">Cro/C1-type helix-turn-helix DNA-binding protein</fullName>
    </recommendedName>
</protein>
<reference evidence="1 2" key="1">
    <citation type="submission" date="2019-03" db="EMBL/GenBank/DDBJ databases">
        <title>Genomic Encyclopedia of Type Strains, Phase IV (KMG-IV): sequencing the most valuable type-strain genomes for metagenomic binning, comparative biology and taxonomic classification.</title>
        <authorList>
            <person name="Goeker M."/>
        </authorList>
    </citation>
    <scope>NUCLEOTIDE SEQUENCE [LARGE SCALE GENOMIC DNA]</scope>
    <source>
        <strain evidence="1 2">DSM 100059</strain>
    </source>
</reference>
<sequence>MVTDYRYRYVKSVWGAGDLTSFSRIFEIIPKSIVSDDMGMHYHSFANKVTRPELLNVKQLMKLSHLTGIPLASLVELVANDINSK</sequence>
<evidence type="ECO:0000313" key="2">
    <source>
        <dbReference type="Proteomes" id="UP000294498"/>
    </source>
</evidence>
<keyword evidence="2" id="KW-1185">Reference proteome</keyword>